<evidence type="ECO:0000256" key="1">
    <source>
        <dbReference type="ARBA" id="ARBA00006484"/>
    </source>
</evidence>
<dbReference type="HOGENOM" id="CLU_010194_2_10_4"/>
<dbReference type="PROSITE" id="PS00061">
    <property type="entry name" value="ADH_SHORT"/>
    <property type="match status" value="1"/>
</dbReference>
<dbReference type="FunFam" id="3.40.50.720:FF:000047">
    <property type="entry name" value="NADP-dependent L-serine/L-allo-threonine dehydrogenase"/>
    <property type="match status" value="1"/>
</dbReference>
<dbReference type="InterPro" id="IPR020904">
    <property type="entry name" value="Sc_DH/Rdtase_CS"/>
</dbReference>
<dbReference type="eggNOG" id="COG4221">
    <property type="taxonomic scope" value="Bacteria"/>
</dbReference>
<name>C3X9E2_OXAFO</name>
<dbReference type="Gene3D" id="3.40.50.720">
    <property type="entry name" value="NAD(P)-binding Rossmann-like Domain"/>
    <property type="match status" value="1"/>
</dbReference>
<dbReference type="PANTHER" id="PTHR43115:SF4">
    <property type="entry name" value="DEHYDROGENASE_REDUCTASE SDR FAMILY MEMBER 11"/>
    <property type="match status" value="1"/>
</dbReference>
<dbReference type="SMART" id="SM00822">
    <property type="entry name" value="PKS_KR"/>
    <property type="match status" value="1"/>
</dbReference>
<evidence type="ECO:0000259" key="4">
    <source>
        <dbReference type="SMART" id="SM00822"/>
    </source>
</evidence>
<dbReference type="RefSeq" id="WP_005880578.1">
    <property type="nucleotide sequence ID" value="NZ_CP019430.1"/>
</dbReference>
<proteinExistence type="inferred from homology"/>
<dbReference type="InterPro" id="IPR057326">
    <property type="entry name" value="KR_dom"/>
</dbReference>
<dbReference type="PRINTS" id="PR00081">
    <property type="entry name" value="GDHRDH"/>
</dbReference>
<accession>C3X9E2</accession>
<dbReference type="GeneID" id="77135193"/>
<organism evidence="5 6">
    <name type="scientific">Oxalobacter formigenes OXCC13</name>
    <dbReference type="NCBI Taxonomy" id="556269"/>
    <lineage>
        <taxon>Bacteria</taxon>
        <taxon>Pseudomonadati</taxon>
        <taxon>Pseudomonadota</taxon>
        <taxon>Betaproteobacteria</taxon>
        <taxon>Burkholderiales</taxon>
        <taxon>Oxalobacteraceae</taxon>
        <taxon>Oxalobacter</taxon>
    </lineage>
</organism>
<keyword evidence="6" id="KW-1185">Reference proteome</keyword>
<dbReference type="GO" id="GO:0016616">
    <property type="term" value="F:oxidoreductase activity, acting on the CH-OH group of donors, NAD or NADP as acceptor"/>
    <property type="evidence" value="ECO:0007669"/>
    <property type="project" value="UniProtKB-ARBA"/>
</dbReference>
<feature type="domain" description="Ketoreductase" evidence="4">
    <location>
        <begin position="7"/>
        <end position="191"/>
    </location>
</feature>
<reference evidence="5 6" key="1">
    <citation type="submission" date="2009-02" db="EMBL/GenBank/DDBJ databases">
        <title>The Genome Sequence of Oxalobacter formigenes OXCC13.</title>
        <authorList>
            <consortium name="The Broad Institute Genome Sequencing Platform"/>
            <person name="Ward D."/>
            <person name="Young S.K."/>
            <person name="Kodira C.D."/>
            <person name="Zeng Q."/>
            <person name="Koehrsen M."/>
            <person name="Alvarado L."/>
            <person name="Berlin A."/>
            <person name="Borenstein D."/>
            <person name="Chen Z."/>
            <person name="Engels R."/>
            <person name="Freedman E."/>
            <person name="Gellesch M."/>
            <person name="Goldberg J."/>
            <person name="Griggs A."/>
            <person name="Gujja S."/>
            <person name="Heiman D."/>
            <person name="Hepburn T."/>
            <person name="Howarth C."/>
            <person name="Jen D."/>
            <person name="Larson L."/>
            <person name="Lewis B."/>
            <person name="Mehta T."/>
            <person name="Park D."/>
            <person name="Pearson M."/>
            <person name="Roberts A."/>
            <person name="Saif S."/>
            <person name="Shea T."/>
            <person name="Shenoy N."/>
            <person name="Sisk P."/>
            <person name="Stolte C."/>
            <person name="Sykes S."/>
            <person name="Walk T."/>
            <person name="White J."/>
            <person name="Yandava C."/>
            <person name="Allison M.J."/>
            <person name="Lander E."/>
            <person name="Nusbaum C."/>
            <person name="Galagan J."/>
            <person name="Birren B."/>
        </authorList>
    </citation>
    <scope>NUCLEOTIDE SEQUENCE [LARGE SCALE GENOMIC DNA]</scope>
    <source>
        <strain evidence="5 6">OXCC13</strain>
    </source>
</reference>
<evidence type="ECO:0000313" key="6">
    <source>
        <dbReference type="Proteomes" id="UP000005089"/>
    </source>
</evidence>
<dbReference type="EMBL" id="GG658170">
    <property type="protein sequence ID" value="EEO29818.1"/>
    <property type="molecule type" value="Genomic_DNA"/>
</dbReference>
<gene>
    <name evidence="5" type="ORF">OFBG_00846</name>
</gene>
<dbReference type="PRINTS" id="PR00080">
    <property type="entry name" value="SDRFAMILY"/>
</dbReference>
<dbReference type="InterPro" id="IPR036291">
    <property type="entry name" value="NAD(P)-bd_dom_sf"/>
</dbReference>
<dbReference type="STRING" id="847.BRW83_1313"/>
<dbReference type="InterPro" id="IPR002347">
    <property type="entry name" value="SDR_fam"/>
</dbReference>
<keyword evidence="2" id="KW-0560">Oxidoreductase</keyword>
<evidence type="ECO:0000313" key="5">
    <source>
        <dbReference type="EMBL" id="EEO29818.1"/>
    </source>
</evidence>
<comment type="similarity">
    <text evidence="1 3">Belongs to the short-chain dehydrogenases/reductases (SDR) family.</text>
</comment>
<evidence type="ECO:0000256" key="3">
    <source>
        <dbReference type="RuleBase" id="RU000363"/>
    </source>
</evidence>
<sequence>MDNIGNKVVIVTGASSGIGEAIVRKLAADGAIVVLAARRKDRLEKIAGDINASGGKALYYTVDVTVEKQVRELVDDVVARLGRVDVMVGNAGLMAQAPLSSLKVDEWDRMIDINIKGVLYGVAAVWPVFEKQQSGHFINISSVAGIKVAAGTGTVYSATKYAVRALSEGIRVESAGKFRSTVIYPGYVESELMYGSSDEKTREAVIAGYAKYAIPAASVANAVAYAISQPADTAINEIVIRPTSQEF</sequence>
<dbReference type="AlphaFoldDB" id="C3X9E2"/>
<dbReference type="Proteomes" id="UP000005089">
    <property type="component" value="Unassembled WGS sequence"/>
</dbReference>
<evidence type="ECO:0000256" key="2">
    <source>
        <dbReference type="ARBA" id="ARBA00023002"/>
    </source>
</evidence>
<protein>
    <submittedName>
        <fullName evidence="5">Oxidoreductase, short chain dehydrogenase/reductase family protein</fullName>
    </submittedName>
</protein>
<dbReference type="PANTHER" id="PTHR43115">
    <property type="entry name" value="DEHYDROGENASE/REDUCTASE SDR FAMILY MEMBER 11"/>
    <property type="match status" value="1"/>
</dbReference>
<dbReference type="Pfam" id="PF00106">
    <property type="entry name" value="adh_short"/>
    <property type="match status" value="1"/>
</dbReference>
<dbReference type="SUPFAM" id="SSF51735">
    <property type="entry name" value="NAD(P)-binding Rossmann-fold domains"/>
    <property type="match status" value="1"/>
</dbReference>